<dbReference type="Pfam" id="PF07690">
    <property type="entry name" value="MFS_1"/>
    <property type="match status" value="1"/>
</dbReference>
<evidence type="ECO:0000256" key="2">
    <source>
        <dbReference type="ARBA" id="ARBA00022448"/>
    </source>
</evidence>
<proteinExistence type="predicted"/>
<dbReference type="SUPFAM" id="SSF103473">
    <property type="entry name" value="MFS general substrate transporter"/>
    <property type="match status" value="1"/>
</dbReference>
<organism evidence="8 9">
    <name type="scientific">Allosaccharopolyspora coralli</name>
    <dbReference type="NCBI Taxonomy" id="2665642"/>
    <lineage>
        <taxon>Bacteria</taxon>
        <taxon>Bacillati</taxon>
        <taxon>Actinomycetota</taxon>
        <taxon>Actinomycetes</taxon>
        <taxon>Pseudonocardiales</taxon>
        <taxon>Pseudonocardiaceae</taxon>
        <taxon>Allosaccharopolyspora</taxon>
    </lineage>
</organism>
<dbReference type="AlphaFoldDB" id="A0A5Q3QFG1"/>
<protein>
    <submittedName>
        <fullName evidence="8">MFS transporter</fullName>
    </submittedName>
</protein>
<evidence type="ECO:0000313" key="9">
    <source>
        <dbReference type="Proteomes" id="UP000371041"/>
    </source>
</evidence>
<feature type="transmembrane region" description="Helical" evidence="6">
    <location>
        <begin position="54"/>
        <end position="74"/>
    </location>
</feature>
<dbReference type="InterPro" id="IPR036259">
    <property type="entry name" value="MFS_trans_sf"/>
</dbReference>
<feature type="transmembrane region" description="Helical" evidence="6">
    <location>
        <begin position="314"/>
        <end position="332"/>
    </location>
</feature>
<feature type="transmembrane region" description="Helical" evidence="6">
    <location>
        <begin position="367"/>
        <end position="392"/>
    </location>
</feature>
<evidence type="ECO:0000256" key="6">
    <source>
        <dbReference type="SAM" id="Phobius"/>
    </source>
</evidence>
<feature type="transmembrane region" description="Helical" evidence="6">
    <location>
        <begin position="143"/>
        <end position="161"/>
    </location>
</feature>
<evidence type="ECO:0000256" key="5">
    <source>
        <dbReference type="ARBA" id="ARBA00023136"/>
    </source>
</evidence>
<dbReference type="Gene3D" id="1.20.1720.10">
    <property type="entry name" value="Multidrug resistance protein D"/>
    <property type="match status" value="1"/>
</dbReference>
<feature type="transmembrane region" description="Helical" evidence="6">
    <location>
        <begin position="438"/>
        <end position="461"/>
    </location>
</feature>
<dbReference type="GO" id="GO:0022857">
    <property type="term" value="F:transmembrane transporter activity"/>
    <property type="evidence" value="ECO:0007669"/>
    <property type="project" value="InterPro"/>
</dbReference>
<dbReference type="InterPro" id="IPR020846">
    <property type="entry name" value="MFS_dom"/>
</dbReference>
<dbReference type="PANTHER" id="PTHR42718:SF9">
    <property type="entry name" value="MAJOR FACILITATOR SUPERFAMILY MULTIDRUG TRANSPORTER MFSC"/>
    <property type="match status" value="1"/>
</dbReference>
<keyword evidence="2" id="KW-0813">Transport</keyword>
<keyword evidence="4 6" id="KW-1133">Transmembrane helix</keyword>
<name>A0A5Q3QFG1_9PSEU</name>
<gene>
    <name evidence="8" type="ORF">GIY23_12280</name>
</gene>
<evidence type="ECO:0000256" key="1">
    <source>
        <dbReference type="ARBA" id="ARBA00004651"/>
    </source>
</evidence>
<dbReference type="InterPro" id="IPR011701">
    <property type="entry name" value="MFS"/>
</dbReference>
<dbReference type="RefSeq" id="WP_154076783.1">
    <property type="nucleotide sequence ID" value="NZ_CP045929.1"/>
</dbReference>
<feature type="transmembrane region" description="Helical" evidence="6">
    <location>
        <begin position="404"/>
        <end position="426"/>
    </location>
</feature>
<feature type="transmembrane region" description="Helical" evidence="6">
    <location>
        <begin position="86"/>
        <end position="105"/>
    </location>
</feature>
<keyword evidence="9" id="KW-1185">Reference proteome</keyword>
<sequence length="469" mass="47776">MTTVHDQSFATASPARHASLLTALVLAVAGYQINATMLAPALPDVMERLHTSSGPAGLAQTLFFLFAAIGQITIARLSDYLGRRRMLLTTLLFLILGEAVCALAPNIEIFIVGRMLQGLSAATFALSYLILHELLSPGKFGRALGIITAVNGGIAGVDAIVGGTVADTVGFRGIFLLSLLLTLVAIGVVYFSVPATNVPRPGTMDWKGASLLAVGLTGVLLALNEGGNSGWVSPGPLVLLVGGLLCLVLFPRVERGNPDALIDTSALASRRVWPLLLTTVFTLAGVFGMLNFTIPLLTQTPDAGYGMSATTSAVLFLAPASALGVIAAPLAGQFAPRIGWRRSVLIGVIGTAAAFVPLVLFPGAPWAVFAALAVLGITYTGYSLTALTGLAVESAPADKPGSVPGLNGACFGIGASLGIAVAASVVDAVTGGGPPTSGAFHAALWSSAAFVALALITAFLIKPASQPNE</sequence>
<feature type="transmembrane region" description="Helical" evidence="6">
    <location>
        <begin position="344"/>
        <end position="361"/>
    </location>
</feature>
<evidence type="ECO:0000313" key="8">
    <source>
        <dbReference type="EMBL" id="QGK70199.1"/>
    </source>
</evidence>
<dbReference type="Gene3D" id="1.20.1250.20">
    <property type="entry name" value="MFS general substrate transporter like domains"/>
    <property type="match status" value="1"/>
</dbReference>
<dbReference type="PROSITE" id="PS00216">
    <property type="entry name" value="SUGAR_TRANSPORT_1"/>
    <property type="match status" value="1"/>
</dbReference>
<reference evidence="9" key="1">
    <citation type="submission" date="2019-11" db="EMBL/GenBank/DDBJ databases">
        <title>The complete genome sequence of Saccharopolyspora sp. E2A.</title>
        <authorList>
            <person name="Zhang G."/>
        </authorList>
    </citation>
    <scope>NUCLEOTIDE SEQUENCE [LARGE SCALE GENOMIC DNA]</scope>
    <source>
        <strain evidence="9">E2A</strain>
    </source>
</reference>
<dbReference type="GO" id="GO:0005886">
    <property type="term" value="C:plasma membrane"/>
    <property type="evidence" value="ECO:0007669"/>
    <property type="project" value="UniProtKB-SubCell"/>
</dbReference>
<feature type="domain" description="Major facilitator superfamily (MFS) profile" evidence="7">
    <location>
        <begin position="18"/>
        <end position="466"/>
    </location>
</feature>
<feature type="transmembrane region" description="Helical" evidence="6">
    <location>
        <begin position="229"/>
        <end position="251"/>
    </location>
</feature>
<keyword evidence="3 6" id="KW-0812">Transmembrane</keyword>
<feature type="transmembrane region" description="Helical" evidence="6">
    <location>
        <begin position="173"/>
        <end position="193"/>
    </location>
</feature>
<comment type="subcellular location">
    <subcellularLocation>
        <location evidence="1">Cell membrane</location>
        <topology evidence="1">Multi-pass membrane protein</topology>
    </subcellularLocation>
</comment>
<dbReference type="Proteomes" id="UP000371041">
    <property type="component" value="Chromosome"/>
</dbReference>
<dbReference type="KEGG" id="sace:GIY23_12280"/>
<accession>A0A5Q3QFG1</accession>
<feature type="transmembrane region" description="Helical" evidence="6">
    <location>
        <begin position="272"/>
        <end position="294"/>
    </location>
</feature>
<evidence type="ECO:0000259" key="7">
    <source>
        <dbReference type="PROSITE" id="PS50850"/>
    </source>
</evidence>
<dbReference type="PROSITE" id="PS50850">
    <property type="entry name" value="MFS"/>
    <property type="match status" value="1"/>
</dbReference>
<dbReference type="InterPro" id="IPR005829">
    <property type="entry name" value="Sugar_transporter_CS"/>
</dbReference>
<dbReference type="EMBL" id="CP045929">
    <property type="protein sequence ID" value="QGK70199.1"/>
    <property type="molecule type" value="Genomic_DNA"/>
</dbReference>
<feature type="transmembrane region" description="Helical" evidence="6">
    <location>
        <begin position="20"/>
        <end position="42"/>
    </location>
</feature>
<dbReference type="PANTHER" id="PTHR42718">
    <property type="entry name" value="MAJOR FACILITATOR SUPERFAMILY MULTIDRUG TRANSPORTER MFSC"/>
    <property type="match status" value="1"/>
</dbReference>
<keyword evidence="5 6" id="KW-0472">Membrane</keyword>
<evidence type="ECO:0000256" key="3">
    <source>
        <dbReference type="ARBA" id="ARBA00022692"/>
    </source>
</evidence>
<evidence type="ECO:0000256" key="4">
    <source>
        <dbReference type="ARBA" id="ARBA00022989"/>
    </source>
</evidence>